<evidence type="ECO:0000313" key="1">
    <source>
        <dbReference type="EMBL" id="UYP20922.1"/>
    </source>
</evidence>
<accession>A0ACD4DLL3</accession>
<protein>
    <submittedName>
        <fullName evidence="1">GAF and ANTAR domain-containing protein</fullName>
    </submittedName>
</protein>
<dbReference type="EMBL" id="CP107551">
    <property type="protein sequence ID" value="UYP20922.1"/>
    <property type="molecule type" value="Genomic_DNA"/>
</dbReference>
<dbReference type="Proteomes" id="UP001156484">
    <property type="component" value="Chromosome"/>
</dbReference>
<keyword evidence="2" id="KW-1185">Reference proteome</keyword>
<organism evidence="1 2">
    <name type="scientific">Rhodococcus sacchari</name>
    <dbReference type="NCBI Taxonomy" id="2962047"/>
    <lineage>
        <taxon>Bacteria</taxon>
        <taxon>Bacillati</taxon>
        <taxon>Actinomycetota</taxon>
        <taxon>Actinomycetes</taxon>
        <taxon>Mycobacteriales</taxon>
        <taxon>Nocardiaceae</taxon>
        <taxon>Rhodococcus</taxon>
    </lineage>
</organism>
<reference evidence="1" key="1">
    <citation type="submission" date="2022-10" db="EMBL/GenBank/DDBJ databases">
        <title>Rhodococcus ferula Z13 complete genome.</title>
        <authorList>
            <person name="Long X."/>
            <person name="Zang M."/>
        </authorList>
    </citation>
    <scope>NUCLEOTIDE SEQUENCE</scope>
    <source>
        <strain evidence="1">Z13</strain>
    </source>
</reference>
<sequence>MLSEQTVSTVLELITSLAKDTLPGSVGAGVTLVDEDGSHRTAAATDPIVERLDALQYELGEGPCLTATHEAVPVRVDDLSGERRWPRWSAAAAQDGTSSVLSVPIVHAGRSFGAVKVYSPRTHGYTDQSEEILERFAAQASILLANMHTLAAAEELNEKLLQALRDRDLIATGKGIVMLRENLDADAAMRRLLEMSAQRRITVREVAAEVVASIHIESV</sequence>
<name>A0ACD4DLL3_9NOCA</name>
<proteinExistence type="predicted"/>
<gene>
    <name evidence="1" type="ORF">OED52_04135</name>
</gene>
<evidence type="ECO:0000313" key="2">
    <source>
        <dbReference type="Proteomes" id="UP001156484"/>
    </source>
</evidence>